<dbReference type="InterPro" id="IPR001478">
    <property type="entry name" value="PDZ"/>
</dbReference>
<reference evidence="6 7" key="2">
    <citation type="journal article" date="2004" name="Nature">
        <title>Finishing the euchromatic sequence of the human genome.</title>
        <authorList>
            <consortium name="International Human Genome Sequencing Consortium"/>
        </authorList>
    </citation>
    <scope>NUCLEOTIDE SEQUENCE [LARGE SCALE GENOMIC DNA]</scope>
</reference>
<protein>
    <submittedName>
        <fullName evidence="6">PDZ and LIM domain 2</fullName>
    </submittedName>
</protein>
<dbReference type="CDD" id="cd06753">
    <property type="entry name" value="PDZ_PDLIM-like"/>
    <property type="match status" value="1"/>
</dbReference>
<keyword evidence="2" id="KW-0963">Cytoplasm</keyword>
<dbReference type="OMA" id="MRGHFWF"/>
<accession>C9K0F0</accession>
<dbReference type="OpenTargets" id="ENSG00000120913"/>
<keyword evidence="8 9" id="KW-1267">Proteomics identification</keyword>
<dbReference type="GeneTree" id="ENSGT00940000160418"/>
<evidence type="ECO:0000256" key="4">
    <source>
        <dbReference type="SAM" id="MobiDB-lite"/>
    </source>
</evidence>
<dbReference type="MassIVE" id="C9K0F0"/>
<dbReference type="SMART" id="SM00228">
    <property type="entry name" value="PDZ"/>
    <property type="match status" value="1"/>
</dbReference>
<evidence type="ECO:0000256" key="1">
    <source>
        <dbReference type="ARBA" id="ARBA00004496"/>
    </source>
</evidence>
<keyword evidence="7" id="KW-1185">Reference proteome</keyword>
<dbReference type="SMR" id="C9K0F0"/>
<dbReference type="PANTHER" id="PTHR24214">
    <property type="entry name" value="PDZ AND LIM DOMAIN PROTEIN ZASP"/>
    <property type="match status" value="1"/>
</dbReference>
<reference evidence="11" key="5">
    <citation type="journal article" date="2014" name="J. Proteomics">
        <title>An enzyme assisted RP-RPLC approach for in-depth analysis of human liver phosphoproteome.</title>
        <authorList>
            <person name="Bian Y."/>
            <person name="Song C."/>
            <person name="Cheng K."/>
            <person name="Dong M."/>
            <person name="Wang F."/>
            <person name="Huang J."/>
            <person name="Sun D."/>
            <person name="Wang L."/>
            <person name="Ye M."/>
            <person name="Zou H."/>
        </authorList>
    </citation>
    <scope>IDENTIFICATION BY MASS SPECTROMETRY [LARGE SCALE ANALYSIS]</scope>
</reference>
<dbReference type="UCSC" id="uc064lax.1">
    <property type="organism name" value="human"/>
</dbReference>
<dbReference type="PANTHER" id="PTHR24214:SF1">
    <property type="entry name" value="PDZ AND LIM DOMAIN PROTEIN 2"/>
    <property type="match status" value="1"/>
</dbReference>
<evidence type="ECO:0000256" key="2">
    <source>
        <dbReference type="ARBA" id="ARBA00022490"/>
    </source>
</evidence>
<dbReference type="Antibodypedia" id="999">
    <property type="antibodies" value="265 antibodies from 26 providers"/>
</dbReference>
<dbReference type="ExpressionAtlas" id="C9K0F0">
    <property type="expression patterns" value="baseline and differential"/>
</dbReference>
<evidence type="ECO:0000256" key="3">
    <source>
        <dbReference type="ARBA" id="ARBA00023038"/>
    </source>
</evidence>
<organism evidence="6 7">
    <name type="scientific">Homo sapiens</name>
    <name type="common">Human</name>
    <dbReference type="NCBI Taxonomy" id="9606"/>
    <lineage>
        <taxon>Eukaryota</taxon>
        <taxon>Metazoa</taxon>
        <taxon>Chordata</taxon>
        <taxon>Craniata</taxon>
        <taxon>Vertebrata</taxon>
        <taxon>Euteleostomi</taxon>
        <taxon>Mammalia</taxon>
        <taxon>Eutheria</taxon>
        <taxon>Euarchontoglires</taxon>
        <taxon>Primates</taxon>
        <taxon>Haplorrhini</taxon>
        <taxon>Catarrhini</taxon>
        <taxon>Hominidae</taxon>
        <taxon>Homo</taxon>
    </lineage>
</organism>
<feature type="domain" description="PDZ" evidence="5">
    <location>
        <begin position="1"/>
        <end position="84"/>
    </location>
</feature>
<dbReference type="Gene3D" id="2.30.42.10">
    <property type="match status" value="1"/>
</dbReference>
<evidence type="ECO:0000313" key="7">
    <source>
        <dbReference type="Proteomes" id="UP000005640"/>
    </source>
</evidence>
<name>C9K0F0_HUMAN</name>
<dbReference type="ProteomicsDB" id="12536"/>
<dbReference type="SUPFAM" id="SSF50156">
    <property type="entry name" value="PDZ domain-like"/>
    <property type="match status" value="1"/>
</dbReference>
<reference evidence="10" key="4">
    <citation type="journal article" date="2009" name="Sci. Signal.">
        <title>Quantitative phosphoproteomic analysis of T cell receptor signaling reveals system-wide modulation of protein-protein interactions.</title>
        <authorList>
            <person name="Mayya V."/>
            <person name="Lundgren D.H."/>
            <person name="Hwang S.I."/>
            <person name="Rezaul K."/>
            <person name="Wu L."/>
            <person name="Eng J.K."/>
            <person name="Rodionov V."/>
            <person name="Han D.K."/>
        </authorList>
    </citation>
    <scope>IDENTIFICATION BY MASS SPECTROMETRY [LARGE SCALE ANALYSIS]</scope>
</reference>
<dbReference type="InterPro" id="IPR036034">
    <property type="entry name" value="PDZ_sf"/>
</dbReference>
<dbReference type="FunFam" id="2.30.42.10:FF:000130">
    <property type="entry name" value="PDZ and LIM domain 2 (mystique)"/>
    <property type="match status" value="1"/>
</dbReference>
<evidence type="ECO:0007829" key="9">
    <source>
        <dbReference type="ProteomicsDB" id="C9K0F0"/>
    </source>
</evidence>
<reference evidence="6 7" key="1">
    <citation type="journal article" date="2001" name="Nature">
        <title>Initial sequencing and analysis of the human genome.</title>
        <authorList>
            <consortium name="International Human Genome Sequencing Consortium"/>
            <person name="Lander E.S."/>
            <person name="Linton L.M."/>
            <person name="Birren B."/>
            <person name="Nusbaum C."/>
            <person name="Zody M.C."/>
            <person name="Baldwin J."/>
            <person name="Devon K."/>
            <person name="Dewar K."/>
            <person name="Doyle M."/>
            <person name="FitzHugh W."/>
            <person name="Funke R."/>
            <person name="Gage D."/>
            <person name="Harris K."/>
            <person name="Heaford A."/>
            <person name="Howland J."/>
            <person name="Kann L."/>
            <person name="Lehoczky J."/>
            <person name="LeVine R."/>
            <person name="McEwan P."/>
            <person name="McKernan K."/>
            <person name="Meldrim J."/>
            <person name="Mesirov J.P."/>
            <person name="Miranda C."/>
            <person name="Morris W."/>
            <person name="Naylor J."/>
            <person name="Raymond C."/>
            <person name="Rosetti M."/>
            <person name="Santos R."/>
            <person name="Sheridan A."/>
            <person name="Sougnez C."/>
            <person name="Stange-Thomann N."/>
            <person name="Stojanovic N."/>
            <person name="Subramanian A."/>
            <person name="Wyman D."/>
            <person name="Rogers J."/>
            <person name="Sulston J."/>
            <person name="Ainscough R."/>
            <person name="Beck S."/>
            <person name="Bentley D."/>
            <person name="Burton J."/>
            <person name="Clee C."/>
            <person name="Carter N."/>
            <person name="Coulson A."/>
            <person name="Deadman R."/>
            <person name="Deloukas P."/>
            <person name="Dunham A."/>
            <person name="Dunham I."/>
            <person name="Durbin R."/>
            <person name="French L."/>
            <person name="Grafham D."/>
            <person name="Gregory S."/>
            <person name="Hubbard T."/>
            <person name="Humphray S."/>
            <person name="Hunt A."/>
            <person name="Jones M."/>
            <person name="Lloyd C."/>
            <person name="McMurray A."/>
            <person name="Matthews L."/>
            <person name="Mercer S."/>
            <person name="Milne S."/>
            <person name="Mullikin J.C."/>
            <person name="Mungall A."/>
            <person name="Plumb R."/>
            <person name="Ross M."/>
            <person name="Shownkeen R."/>
            <person name="Sims S."/>
            <person name="Waterston R.H."/>
            <person name="Wilson R.K."/>
            <person name="Hillier L.W."/>
            <person name="McPherson J.D."/>
            <person name="Marra M.A."/>
            <person name="Mardis E.R."/>
            <person name="Fulton L.A."/>
            <person name="Chinwalla A.T."/>
            <person name="Pepin K.H."/>
            <person name="Gish W.R."/>
            <person name="Chissoe S.L."/>
            <person name="Wendl M.C."/>
            <person name="Delehaunty K.D."/>
            <person name="Miner T.L."/>
            <person name="Delehaunty A."/>
            <person name="Kramer J.B."/>
            <person name="Cook L.L."/>
            <person name="Fulton R.S."/>
            <person name="Johnson D.L."/>
            <person name="Minx P.J."/>
            <person name="Clifton S.W."/>
            <person name="Hawkins T."/>
            <person name="Branscomb E."/>
            <person name="Predki P."/>
            <person name="Richardson P."/>
            <person name="Wenning S."/>
            <person name="Slezak T."/>
            <person name="Doggett N."/>
            <person name="Cheng J.F."/>
            <person name="Olsen A."/>
            <person name="Lucas S."/>
            <person name="Elkin C."/>
            <person name="Uberbacher E."/>
            <person name="Frazier M."/>
            <person name="Gibbs R.A."/>
            <person name="Muzny D.M."/>
            <person name="Scherer S.E."/>
            <person name="Bouck J.B."/>
            <person name="Sodergren E.J."/>
            <person name="Worley K.C."/>
            <person name="Rives C.M."/>
            <person name="Gorrell J.H."/>
            <person name="Metzker M.L."/>
            <person name="Naylor S.L."/>
            <person name="Kucherlapati R.S."/>
            <person name="Nelson D.L."/>
            <person name="Weinstock G.M."/>
            <person name="Sakaki Y."/>
            <person name="Fujiyama A."/>
            <person name="Hattori M."/>
            <person name="Yada T."/>
            <person name="Toyoda A."/>
            <person name="Itoh T."/>
            <person name="Kawagoe C."/>
            <person name="Watanabe H."/>
            <person name="Totoki Y."/>
            <person name="Taylor T."/>
            <person name="Weissenbach J."/>
            <person name="Heilig R."/>
            <person name="Saurin W."/>
            <person name="Artiguenave F."/>
            <person name="Brottier P."/>
            <person name="Bruls T."/>
            <person name="Pelletier E."/>
            <person name="Robert C."/>
            <person name="Wincker P."/>
            <person name="Smith D.R."/>
            <person name="Doucette-Stamm L."/>
            <person name="Rubenfield M."/>
            <person name="Weinstock K."/>
            <person name="Lee H.M."/>
            <person name="Dubois J."/>
            <person name="Rosenthal A."/>
            <person name="Platzer M."/>
            <person name="Nyakatura G."/>
            <person name="Taudien S."/>
            <person name="Rump A."/>
            <person name="Yang H."/>
            <person name="Yu J."/>
            <person name="Wang J."/>
            <person name="Huang G."/>
            <person name="Gu J."/>
            <person name="Hood L."/>
            <person name="Rowen L."/>
            <person name="Madan A."/>
            <person name="Qin S."/>
            <person name="Davis R.W."/>
            <person name="Federspiel N.A."/>
            <person name="Abola A.P."/>
            <person name="Proctor M.J."/>
            <person name="Myers R.M."/>
            <person name="Schmutz J."/>
            <person name="Dickson M."/>
            <person name="Grimwood J."/>
            <person name="Cox D.R."/>
            <person name="Olson M.V."/>
            <person name="Kaul R."/>
            <person name="Raymond C."/>
            <person name="Shimizu N."/>
            <person name="Kawasaki K."/>
            <person name="Minoshima S."/>
            <person name="Evans G.A."/>
            <person name="Athanasiou M."/>
            <person name="Schultz R."/>
            <person name="Roe B.A."/>
            <person name="Chen F."/>
            <person name="Pan H."/>
            <person name="Ramser J."/>
            <person name="Lehrach H."/>
            <person name="Reinhardt R."/>
            <person name="McCombie W.R."/>
            <person name="de la Bastide M."/>
            <person name="Dedhia N."/>
            <person name="Blocker H."/>
            <person name="Hornischer K."/>
            <person name="Nordsiek G."/>
            <person name="Agarwala R."/>
            <person name="Aravind L."/>
            <person name="Bailey J.A."/>
            <person name="Bateman A."/>
            <person name="Batzoglou S."/>
            <person name="Birney E."/>
            <person name="Bork P."/>
            <person name="Brown D.G."/>
            <person name="Burge C.B."/>
            <person name="Cerutti L."/>
            <person name="Chen H.C."/>
            <person name="Church D."/>
            <person name="Clamp M."/>
            <person name="Copley R.R."/>
            <person name="Doerks T."/>
            <person name="Eddy S.R."/>
            <person name="Eichler E.E."/>
            <person name="Furey T.S."/>
            <person name="Galagan J."/>
            <person name="Gilbert J.G."/>
            <person name="Harmon C."/>
            <person name="Hayashizaki Y."/>
            <person name="Haussler D."/>
            <person name="Hermjakob H."/>
            <person name="Hokamp K."/>
            <person name="Jang W."/>
            <person name="Johnson L.S."/>
            <person name="Jones T.A."/>
            <person name="Kasif S."/>
            <person name="Kaspryzk A."/>
            <person name="Kennedy S."/>
            <person name="Kent W.J."/>
            <person name="Kitts P."/>
            <person name="Koonin E.V."/>
            <person name="Korf I."/>
            <person name="Kulp D."/>
            <person name="Lancet D."/>
            <person name="Lowe T.M."/>
            <person name="McLysaght A."/>
            <person name="Mikkelsen T."/>
            <person name="Moran J.V."/>
            <person name="Mulder N."/>
            <person name="Pollara V.J."/>
            <person name="Ponting C.P."/>
            <person name="Schuler G."/>
            <person name="Schultz J."/>
            <person name="Slater G."/>
            <person name="Smit A.F."/>
            <person name="Stupka E."/>
            <person name="Szustakowski J."/>
            <person name="Thierry-Mieg D."/>
            <person name="Thierry-Mieg J."/>
            <person name="Wagner L."/>
            <person name="Wallis J."/>
            <person name="Wheeler R."/>
            <person name="Williams A."/>
            <person name="Wolf Y.I."/>
            <person name="Wolfe K.H."/>
            <person name="Yang S.P."/>
            <person name="Yeh R.F."/>
            <person name="Collins F."/>
            <person name="Guyer M.S."/>
            <person name="Peterson J."/>
            <person name="Felsenfeld A."/>
            <person name="Wetterstrand K.A."/>
            <person name="Patrinos A."/>
            <person name="Morgan M.J."/>
            <person name="de Jong P."/>
            <person name="Catanese J.J."/>
            <person name="Osoegawa K."/>
            <person name="Shizuya H."/>
            <person name="Choi S."/>
            <person name="Chen Y.J."/>
        </authorList>
    </citation>
    <scope>NUCLEOTIDE SEQUENCE [LARGE SCALE GENOMIC DNA]</scope>
</reference>
<sequence length="180" mass="18890">MALTVDVAGPAPWGFRITGGRDFHTPIMVTKVAERGKAKDADLRPGDIIVAINGESAEGMLHAEAQSKIRQSPSPLRLQLDRSQATSPGQTNGDSSLEVLATRFQGSVRTYTESQSSLRSSYSSPTSLSPRAGSPFSPPPSSSSLTGEAAISRSFQSLACSPGLPAADRLSYSGRPGSRQ</sequence>
<dbReference type="PROSITE" id="PS50106">
    <property type="entry name" value="PDZ"/>
    <property type="match status" value="1"/>
</dbReference>
<feature type="region of interest" description="Disordered" evidence="4">
    <location>
        <begin position="65"/>
        <end position="180"/>
    </location>
</feature>
<dbReference type="HGNC" id="HGNC:13992">
    <property type="gene designation" value="PDLIM2"/>
</dbReference>
<dbReference type="EMBL" id="AC037459">
    <property type="status" value="NOT_ANNOTATED_CDS"/>
    <property type="molecule type" value="Genomic_DNA"/>
</dbReference>
<dbReference type="AlphaFoldDB" id="C9K0F0"/>
<dbReference type="Ensembl" id="ENST00000429812.5">
    <property type="protein sequence ID" value="ENSP00000407643.1"/>
    <property type="gene ID" value="ENSG00000120913.24"/>
</dbReference>
<reference evidence="6 7" key="3">
    <citation type="journal article" date="2006" name="Nature">
        <title>DNA sequence and analysis of human chromosome 8.</title>
        <authorList>
            <person name="Nusbaum C."/>
            <person name="Mikkelsen T.S."/>
            <person name="Zody M.C."/>
            <person name="Asakawa S."/>
            <person name="Taudien S."/>
            <person name="Garber M."/>
            <person name="Kodira C.D."/>
            <person name="Schueler M.G."/>
            <person name="Shimizu A."/>
            <person name="Whittaker C.A."/>
            <person name="Chang J.L."/>
            <person name="Cuomo C.A."/>
            <person name="Dewar K."/>
            <person name="FitzGerald M.G."/>
            <person name="Yang X."/>
            <person name="Allen N.R."/>
            <person name="Anderson S."/>
            <person name="Asakawa T."/>
            <person name="Blechschmidt K."/>
            <person name="Bloom T."/>
            <person name="Borowsky M.L."/>
            <person name="Butler J."/>
            <person name="Cook A."/>
            <person name="Corum B."/>
            <person name="DeArellano K."/>
            <person name="DeCaprio D."/>
            <person name="Dooley K.T."/>
            <person name="Dorris L.III."/>
            <person name="Engels R."/>
            <person name="Glockner G."/>
            <person name="Hafez N."/>
            <person name="Hagopian D.S."/>
            <person name="Hall J.L."/>
            <person name="Ishikawa S.K."/>
            <person name="Jaffe D.B."/>
            <person name="Kamat A."/>
            <person name="Kudoh J."/>
            <person name="Lehmann R."/>
            <person name="Lokitsang T."/>
            <person name="Macdonald P."/>
            <person name="Major J.E."/>
            <person name="Matthews C.D."/>
            <person name="Mauceli E."/>
            <person name="Menzel U."/>
            <person name="Mihalev A.H."/>
            <person name="Minoshima S."/>
            <person name="Murayama Y."/>
            <person name="Naylor J.W."/>
            <person name="Nicol R."/>
            <person name="Nguyen C."/>
            <person name="O'Leary S.B."/>
            <person name="O'Neill K."/>
            <person name="Parker S.C."/>
            <person name="Polley A."/>
            <person name="Raymond C.K."/>
            <person name="Reichwald K."/>
            <person name="Rodriguez J."/>
            <person name="Sasaki T."/>
            <person name="Schilhabel M."/>
            <person name="Siddiqui R."/>
            <person name="Smith C.L."/>
            <person name="Sneddon T.P."/>
            <person name="Talamas J.A."/>
            <person name="Tenzin P."/>
            <person name="Topham K."/>
            <person name="Venkataraman V."/>
            <person name="Wen G."/>
            <person name="Yamazaki S."/>
            <person name="Young S.K."/>
            <person name="Zeng Q."/>
            <person name="Zimmer A.R."/>
            <person name="Rosenthal A."/>
            <person name="Birren B.W."/>
            <person name="Platzer M."/>
            <person name="Shimizu N."/>
            <person name="Lander E.S."/>
        </authorList>
    </citation>
    <scope>NUCLEOTIDE SEQUENCE [LARGE SCALE GENOMIC DNA]</scope>
</reference>
<feature type="compositionally biased region" description="Low complexity" evidence="4">
    <location>
        <begin position="111"/>
        <end position="135"/>
    </location>
</feature>
<dbReference type="OrthoDB" id="445995at2759"/>
<keyword evidence="3" id="KW-0862">Zinc</keyword>
<evidence type="ECO:0007829" key="10">
    <source>
        <dbReference type="PubMed" id="19690332"/>
    </source>
</evidence>
<dbReference type="Ensembl" id="ENST00000429812.5">
    <property type="protein sequence ID" value="ENSP00000407643.1"/>
    <property type="gene ID" value="ENSG00000120913.25"/>
</dbReference>
<dbReference type="InterPro" id="IPR050604">
    <property type="entry name" value="PDZ-LIM_domain"/>
</dbReference>
<dbReference type="GO" id="GO:0005737">
    <property type="term" value="C:cytoplasm"/>
    <property type="evidence" value="ECO:0007669"/>
    <property type="project" value="UniProtKB-SubCell"/>
</dbReference>
<keyword evidence="3" id="KW-0479">Metal-binding</keyword>
<reference evidence="6" key="7">
    <citation type="submission" date="2025-09" db="UniProtKB">
        <authorList>
            <consortium name="Ensembl"/>
        </authorList>
    </citation>
    <scope>IDENTIFICATION</scope>
</reference>
<dbReference type="VEuPathDB" id="HostDB:ENSG00000120913"/>
<reference evidence="6" key="6">
    <citation type="submission" date="2025-08" db="UniProtKB">
        <authorList>
            <consortium name="Ensembl"/>
        </authorList>
    </citation>
    <scope>IDENTIFICATION</scope>
</reference>
<dbReference type="EMBL" id="KF458711">
    <property type="status" value="NOT_ANNOTATED_CDS"/>
    <property type="molecule type" value="Genomic_DNA"/>
</dbReference>
<evidence type="ECO:0007829" key="8">
    <source>
        <dbReference type="PeptideAtlas" id="C9K0F0"/>
    </source>
</evidence>
<dbReference type="Pfam" id="PF00595">
    <property type="entry name" value="PDZ"/>
    <property type="match status" value="1"/>
</dbReference>
<evidence type="ECO:0000259" key="5">
    <source>
        <dbReference type="PROSITE" id="PS50106"/>
    </source>
</evidence>
<evidence type="ECO:0007829" key="11">
    <source>
        <dbReference type="PubMed" id="24275569"/>
    </source>
</evidence>
<comment type="subcellular location">
    <subcellularLocation>
        <location evidence="1">Cytoplasm</location>
    </subcellularLocation>
</comment>
<keyword evidence="3" id="KW-0440">LIM domain</keyword>
<dbReference type="ChiTaRS" id="PDLIM2">
    <property type="organism name" value="human"/>
</dbReference>
<gene>
    <name evidence="6" type="primary">PDLIM2</name>
</gene>
<proteinExistence type="evidence at protein level"/>
<evidence type="ECO:0000313" key="6">
    <source>
        <dbReference type="Ensembl" id="ENSP00000407643.1"/>
    </source>
</evidence>
<feature type="compositionally biased region" description="Polar residues" evidence="4">
    <location>
        <begin position="81"/>
        <end position="95"/>
    </location>
</feature>
<feature type="non-terminal residue" evidence="6">
    <location>
        <position position="180"/>
    </location>
</feature>
<dbReference type="Bgee" id="ENSG00000120913">
    <property type="expression patterns" value="Expressed in spleen and 200 other cell types or tissues"/>
</dbReference>
<dbReference type="Proteomes" id="UP000005640">
    <property type="component" value="Chromosome 8"/>
</dbReference>